<comment type="caution">
    <text evidence="1">The sequence shown here is derived from an EMBL/GenBank/DDBJ whole genome shotgun (WGS) entry which is preliminary data.</text>
</comment>
<dbReference type="AlphaFoldDB" id="A0AAV9FIC3"/>
<evidence type="ECO:0000313" key="1">
    <source>
        <dbReference type="EMBL" id="KAK1324648.1"/>
    </source>
</evidence>
<proteinExistence type="predicted"/>
<dbReference type="EMBL" id="JAUJYO010000001">
    <property type="protein sequence ID" value="KAK1324648.1"/>
    <property type="molecule type" value="Genomic_DNA"/>
</dbReference>
<name>A0AAV9FIC3_ACOCL</name>
<organism evidence="1 2">
    <name type="scientific">Acorus calamus</name>
    <name type="common">Sweet flag</name>
    <dbReference type="NCBI Taxonomy" id="4465"/>
    <lineage>
        <taxon>Eukaryota</taxon>
        <taxon>Viridiplantae</taxon>
        <taxon>Streptophyta</taxon>
        <taxon>Embryophyta</taxon>
        <taxon>Tracheophyta</taxon>
        <taxon>Spermatophyta</taxon>
        <taxon>Magnoliopsida</taxon>
        <taxon>Liliopsida</taxon>
        <taxon>Acoraceae</taxon>
        <taxon>Acorus</taxon>
    </lineage>
</organism>
<accession>A0AAV9FIC3</accession>
<keyword evidence="2" id="KW-1185">Reference proteome</keyword>
<evidence type="ECO:0000313" key="2">
    <source>
        <dbReference type="Proteomes" id="UP001180020"/>
    </source>
</evidence>
<dbReference type="Proteomes" id="UP001180020">
    <property type="component" value="Unassembled WGS sequence"/>
</dbReference>
<protein>
    <submittedName>
        <fullName evidence="1">Uncharacterized protein</fullName>
    </submittedName>
</protein>
<reference evidence="1" key="2">
    <citation type="submission" date="2023-06" db="EMBL/GenBank/DDBJ databases">
        <authorList>
            <person name="Ma L."/>
            <person name="Liu K.-W."/>
            <person name="Li Z."/>
            <person name="Hsiao Y.-Y."/>
            <person name="Qi Y."/>
            <person name="Fu T."/>
            <person name="Tang G."/>
            <person name="Zhang D."/>
            <person name="Sun W.-H."/>
            <person name="Liu D.-K."/>
            <person name="Li Y."/>
            <person name="Chen G.-Z."/>
            <person name="Liu X.-D."/>
            <person name="Liao X.-Y."/>
            <person name="Jiang Y.-T."/>
            <person name="Yu X."/>
            <person name="Hao Y."/>
            <person name="Huang J."/>
            <person name="Zhao X.-W."/>
            <person name="Ke S."/>
            <person name="Chen Y.-Y."/>
            <person name="Wu W.-L."/>
            <person name="Hsu J.-L."/>
            <person name="Lin Y.-F."/>
            <person name="Huang M.-D."/>
            <person name="Li C.-Y."/>
            <person name="Huang L."/>
            <person name="Wang Z.-W."/>
            <person name="Zhao X."/>
            <person name="Zhong W.-Y."/>
            <person name="Peng D.-H."/>
            <person name="Ahmad S."/>
            <person name="Lan S."/>
            <person name="Zhang J.-S."/>
            <person name="Tsai W.-C."/>
            <person name="Van De Peer Y."/>
            <person name="Liu Z.-J."/>
        </authorList>
    </citation>
    <scope>NUCLEOTIDE SEQUENCE</scope>
    <source>
        <strain evidence="1">CP</strain>
        <tissue evidence="1">Leaves</tissue>
    </source>
</reference>
<gene>
    <name evidence="1" type="ORF">QJS10_CPA01g01786</name>
</gene>
<reference evidence="1" key="1">
    <citation type="journal article" date="2023" name="Nat. Commun.">
        <title>Diploid and tetraploid genomes of Acorus and the evolution of monocots.</title>
        <authorList>
            <person name="Ma L."/>
            <person name="Liu K.W."/>
            <person name="Li Z."/>
            <person name="Hsiao Y.Y."/>
            <person name="Qi Y."/>
            <person name="Fu T."/>
            <person name="Tang G.D."/>
            <person name="Zhang D."/>
            <person name="Sun W.H."/>
            <person name="Liu D.K."/>
            <person name="Li Y."/>
            <person name="Chen G.Z."/>
            <person name="Liu X.D."/>
            <person name="Liao X.Y."/>
            <person name="Jiang Y.T."/>
            <person name="Yu X."/>
            <person name="Hao Y."/>
            <person name="Huang J."/>
            <person name="Zhao X.W."/>
            <person name="Ke S."/>
            <person name="Chen Y.Y."/>
            <person name="Wu W.L."/>
            <person name="Hsu J.L."/>
            <person name="Lin Y.F."/>
            <person name="Huang M.D."/>
            <person name="Li C.Y."/>
            <person name="Huang L."/>
            <person name="Wang Z.W."/>
            <person name="Zhao X."/>
            <person name="Zhong W.Y."/>
            <person name="Peng D.H."/>
            <person name="Ahmad S."/>
            <person name="Lan S."/>
            <person name="Zhang J.S."/>
            <person name="Tsai W.C."/>
            <person name="Van de Peer Y."/>
            <person name="Liu Z.J."/>
        </authorList>
    </citation>
    <scope>NUCLEOTIDE SEQUENCE</scope>
    <source>
        <strain evidence="1">CP</strain>
    </source>
</reference>
<sequence>MEVQASKVLPESVLVELAQGKRESFKLEYDWKPLACQHYAIKARANVPSLGKNSTPSSSNKIVLSQANPNAEIIVVEFQAPQRQQSEEQENQVPMKHTLCSNKFALLQDEKADGEGQQQQVECEEQQYQFGPARVEGMAQKQQLESQKNNISLG</sequence>